<keyword evidence="5" id="KW-0539">Nucleus</keyword>
<feature type="non-terminal residue" evidence="7">
    <location>
        <position position="1"/>
    </location>
</feature>
<organism evidence="7 8">
    <name type="scientific">Trachymyrmex cornetzi</name>
    <dbReference type="NCBI Taxonomy" id="471704"/>
    <lineage>
        <taxon>Eukaryota</taxon>
        <taxon>Metazoa</taxon>
        <taxon>Ecdysozoa</taxon>
        <taxon>Arthropoda</taxon>
        <taxon>Hexapoda</taxon>
        <taxon>Insecta</taxon>
        <taxon>Pterygota</taxon>
        <taxon>Neoptera</taxon>
        <taxon>Endopterygota</taxon>
        <taxon>Hymenoptera</taxon>
        <taxon>Apocrita</taxon>
        <taxon>Aculeata</taxon>
        <taxon>Formicoidea</taxon>
        <taxon>Formicidae</taxon>
        <taxon>Myrmicinae</taxon>
        <taxon>Trachymyrmex</taxon>
    </lineage>
</organism>
<evidence type="ECO:0000259" key="6">
    <source>
        <dbReference type="Pfam" id="PF05699"/>
    </source>
</evidence>
<feature type="domain" description="HAT C-terminal dimerisation" evidence="6">
    <location>
        <begin position="81"/>
        <end position="126"/>
    </location>
</feature>
<dbReference type="AlphaFoldDB" id="A0A151J9I6"/>
<dbReference type="GO" id="GO:0008270">
    <property type="term" value="F:zinc ion binding"/>
    <property type="evidence" value="ECO:0007669"/>
    <property type="project" value="UniProtKB-KW"/>
</dbReference>
<keyword evidence="3" id="KW-0863">Zinc-finger</keyword>
<evidence type="ECO:0000256" key="2">
    <source>
        <dbReference type="ARBA" id="ARBA00022723"/>
    </source>
</evidence>
<evidence type="ECO:0000256" key="5">
    <source>
        <dbReference type="ARBA" id="ARBA00023242"/>
    </source>
</evidence>
<evidence type="ECO:0000256" key="4">
    <source>
        <dbReference type="ARBA" id="ARBA00022833"/>
    </source>
</evidence>
<protein>
    <recommendedName>
        <fullName evidence="6">HAT C-terminal dimerisation domain-containing protein</fullName>
    </recommendedName>
</protein>
<dbReference type="GO" id="GO:0005634">
    <property type="term" value="C:nucleus"/>
    <property type="evidence" value="ECO:0007669"/>
    <property type="project" value="UniProtKB-SubCell"/>
</dbReference>
<reference evidence="7 8" key="1">
    <citation type="submission" date="2015-09" db="EMBL/GenBank/DDBJ databases">
        <title>Trachymyrmex cornetzi WGS genome.</title>
        <authorList>
            <person name="Nygaard S."/>
            <person name="Hu H."/>
            <person name="Boomsma J."/>
            <person name="Zhang G."/>
        </authorList>
    </citation>
    <scope>NUCLEOTIDE SEQUENCE [LARGE SCALE GENOMIC DNA]</scope>
    <source>
        <strain evidence="7">Tcor2-1</strain>
        <tissue evidence="7">Whole body</tissue>
    </source>
</reference>
<dbReference type="GO" id="GO:0046983">
    <property type="term" value="F:protein dimerization activity"/>
    <property type="evidence" value="ECO:0007669"/>
    <property type="project" value="InterPro"/>
</dbReference>
<dbReference type="Pfam" id="PF05699">
    <property type="entry name" value="Dimer_Tnp_hAT"/>
    <property type="match status" value="1"/>
</dbReference>
<accession>A0A151J9I6</accession>
<comment type="subcellular location">
    <subcellularLocation>
        <location evidence="1">Nucleus</location>
    </subcellularLocation>
</comment>
<keyword evidence="2" id="KW-0479">Metal-binding</keyword>
<proteinExistence type="predicted"/>
<name>A0A151J9I6_9HYME</name>
<evidence type="ECO:0000313" key="7">
    <source>
        <dbReference type="EMBL" id="KYN21735.1"/>
    </source>
</evidence>
<dbReference type="InterPro" id="IPR012337">
    <property type="entry name" value="RNaseH-like_sf"/>
</dbReference>
<dbReference type="InterPro" id="IPR008906">
    <property type="entry name" value="HATC_C_dom"/>
</dbReference>
<dbReference type="InterPro" id="IPR052035">
    <property type="entry name" value="ZnF_BED_domain_contain"/>
</dbReference>
<gene>
    <name evidence="7" type="ORF">ALC57_05886</name>
</gene>
<evidence type="ECO:0000313" key="8">
    <source>
        <dbReference type="Proteomes" id="UP000078492"/>
    </source>
</evidence>
<sequence length="136" mass="15635">KAADITNKIIFMLAKDNMPFSTVEKEGFYTLMKTLVPLYKIPCRKTITRCLEEKYEILSRLIKNQLATKYVSLTTDISTEKTAIKSLTIIATSVPAERLFSKAGRIMSEDRNKLSSKHLSQLLFLSSLDIRYWHLD</sequence>
<dbReference type="PANTHER" id="PTHR46481:SF10">
    <property type="entry name" value="ZINC FINGER BED DOMAIN-CONTAINING PROTEIN 39"/>
    <property type="match status" value="1"/>
</dbReference>
<dbReference type="PANTHER" id="PTHR46481">
    <property type="entry name" value="ZINC FINGER BED DOMAIN-CONTAINING PROTEIN 4"/>
    <property type="match status" value="1"/>
</dbReference>
<dbReference type="SUPFAM" id="SSF53098">
    <property type="entry name" value="Ribonuclease H-like"/>
    <property type="match status" value="1"/>
</dbReference>
<dbReference type="Proteomes" id="UP000078492">
    <property type="component" value="Unassembled WGS sequence"/>
</dbReference>
<evidence type="ECO:0000256" key="3">
    <source>
        <dbReference type="ARBA" id="ARBA00022771"/>
    </source>
</evidence>
<keyword evidence="8" id="KW-1185">Reference proteome</keyword>
<evidence type="ECO:0000256" key="1">
    <source>
        <dbReference type="ARBA" id="ARBA00004123"/>
    </source>
</evidence>
<dbReference type="SUPFAM" id="SSF140996">
    <property type="entry name" value="Hermes dimerisation domain"/>
    <property type="match status" value="1"/>
</dbReference>
<keyword evidence="4" id="KW-0862">Zinc</keyword>
<dbReference type="EMBL" id="KQ979401">
    <property type="protein sequence ID" value="KYN21735.1"/>
    <property type="molecule type" value="Genomic_DNA"/>
</dbReference>